<dbReference type="PROSITE" id="PS51332">
    <property type="entry name" value="B12_BINDING"/>
    <property type="match status" value="1"/>
</dbReference>
<dbReference type="SUPFAM" id="SSF52242">
    <property type="entry name" value="Cobalamin (vitamin B12)-binding domain"/>
    <property type="match status" value="1"/>
</dbReference>
<dbReference type="Proteomes" id="UP000198615">
    <property type="component" value="Unassembled WGS sequence"/>
</dbReference>
<dbReference type="Gene3D" id="3.40.50.280">
    <property type="entry name" value="Cobalamin-binding domain"/>
    <property type="match status" value="1"/>
</dbReference>
<name>A0A8G2BGH8_9PROT</name>
<gene>
    <name evidence="2" type="ORF">SAMN05660686_00798</name>
</gene>
<evidence type="ECO:0000313" key="2">
    <source>
        <dbReference type="EMBL" id="SDF26359.1"/>
    </source>
</evidence>
<proteinExistence type="predicted"/>
<dbReference type="InterPro" id="IPR006158">
    <property type="entry name" value="Cobalamin-bd"/>
</dbReference>
<dbReference type="AlphaFoldDB" id="A0A8G2BGH8"/>
<feature type="domain" description="B12-binding" evidence="1">
    <location>
        <begin position="120"/>
        <end position="247"/>
    </location>
</feature>
<dbReference type="EMBL" id="FNBW01000002">
    <property type="protein sequence ID" value="SDF26359.1"/>
    <property type="molecule type" value="Genomic_DNA"/>
</dbReference>
<sequence>MRTIESEVIPRLLLIHGVSPAEPRSRSGVTAADVELLASHLLARSDNFVDAFVLEIEARGVDLETLLLDLLAPSARLLGVMWEEDLCDFTDVTIALARLQRLLRTVSGRFEMTEEWNPSGPTVLLAVTPGEQHTFGLTLVSEFFRRAGWSVFDEIPETETEVVQRVRQQWFSVVGFSLSGELLRDRLASVIKSVRMSSRNRKVGVIVGGAMFQEHPEWVSLVGADASANDGLEAVVQSQSLSRLKGE</sequence>
<evidence type="ECO:0000259" key="1">
    <source>
        <dbReference type="PROSITE" id="PS51332"/>
    </source>
</evidence>
<keyword evidence="3" id="KW-1185">Reference proteome</keyword>
<dbReference type="Pfam" id="PF02310">
    <property type="entry name" value="B12-binding"/>
    <property type="match status" value="1"/>
</dbReference>
<accession>A0A8G2BGH8</accession>
<organism evidence="2 3">
    <name type="scientific">Thalassobaculum litoreum DSM 18839</name>
    <dbReference type="NCBI Taxonomy" id="1123362"/>
    <lineage>
        <taxon>Bacteria</taxon>
        <taxon>Pseudomonadati</taxon>
        <taxon>Pseudomonadota</taxon>
        <taxon>Alphaproteobacteria</taxon>
        <taxon>Rhodospirillales</taxon>
        <taxon>Thalassobaculaceae</taxon>
        <taxon>Thalassobaculum</taxon>
    </lineage>
</organism>
<reference evidence="2 3" key="1">
    <citation type="submission" date="2016-10" db="EMBL/GenBank/DDBJ databases">
        <authorList>
            <person name="Varghese N."/>
            <person name="Submissions S."/>
        </authorList>
    </citation>
    <scope>NUCLEOTIDE SEQUENCE [LARGE SCALE GENOMIC DNA]</scope>
    <source>
        <strain evidence="2 3">DSM 18839</strain>
    </source>
</reference>
<dbReference type="InterPro" id="IPR036724">
    <property type="entry name" value="Cobalamin-bd_sf"/>
</dbReference>
<dbReference type="GO" id="GO:0031419">
    <property type="term" value="F:cobalamin binding"/>
    <property type="evidence" value="ECO:0007669"/>
    <property type="project" value="InterPro"/>
</dbReference>
<dbReference type="CDD" id="cd02065">
    <property type="entry name" value="B12-binding_like"/>
    <property type="match status" value="1"/>
</dbReference>
<evidence type="ECO:0000313" key="3">
    <source>
        <dbReference type="Proteomes" id="UP000198615"/>
    </source>
</evidence>
<dbReference type="GO" id="GO:0046872">
    <property type="term" value="F:metal ion binding"/>
    <property type="evidence" value="ECO:0007669"/>
    <property type="project" value="InterPro"/>
</dbReference>
<protein>
    <submittedName>
        <fullName evidence="2">Methanogenic corrinoid protein MtbC1</fullName>
    </submittedName>
</protein>
<comment type="caution">
    <text evidence="2">The sequence shown here is derived from an EMBL/GenBank/DDBJ whole genome shotgun (WGS) entry which is preliminary data.</text>
</comment>